<evidence type="ECO:0000313" key="7">
    <source>
        <dbReference type="EMBL" id="KAK8863825.1"/>
    </source>
</evidence>
<dbReference type="PANTHER" id="PTHR46621">
    <property type="entry name" value="SNRNA-ACTIVATING PROTEIN COMPLEX SUBUNIT 4"/>
    <property type="match status" value="1"/>
</dbReference>
<dbReference type="EMBL" id="JAPFFF010000017">
    <property type="protein sequence ID" value="KAK8863825.1"/>
    <property type="molecule type" value="Genomic_DNA"/>
</dbReference>
<feature type="domain" description="Myb-like" evidence="5">
    <location>
        <begin position="77"/>
        <end position="127"/>
    </location>
</feature>
<dbReference type="PANTHER" id="PTHR46621:SF1">
    <property type="entry name" value="SNRNA-ACTIVATING PROTEIN COMPLEX SUBUNIT 4"/>
    <property type="match status" value="1"/>
</dbReference>
<dbReference type="SMART" id="SM00717">
    <property type="entry name" value="SANT"/>
    <property type="match status" value="2"/>
</dbReference>
<comment type="caution">
    <text evidence="7">The sequence shown here is derived from an EMBL/GenBank/DDBJ whole genome shotgun (WGS) entry which is preliminary data.</text>
</comment>
<protein>
    <recommendedName>
        <fullName evidence="9">Myb-like DNA-binding domain containing protein</fullName>
    </recommendedName>
</protein>
<dbReference type="Proteomes" id="UP001470230">
    <property type="component" value="Unassembled WGS sequence"/>
</dbReference>
<gene>
    <name evidence="7" type="ORF">M9Y10_011515</name>
</gene>
<name>A0ABR2IL87_9EUKA</name>
<dbReference type="CDD" id="cd00167">
    <property type="entry name" value="SANT"/>
    <property type="match status" value="2"/>
</dbReference>
<keyword evidence="4" id="KW-0539">Nucleus</keyword>
<keyword evidence="3" id="KW-0804">Transcription</keyword>
<evidence type="ECO:0000259" key="6">
    <source>
        <dbReference type="PROSITE" id="PS51294"/>
    </source>
</evidence>
<dbReference type="InterPro" id="IPR009057">
    <property type="entry name" value="Homeodomain-like_sf"/>
</dbReference>
<proteinExistence type="predicted"/>
<feature type="domain" description="HTH myb-type" evidence="6">
    <location>
        <begin position="27"/>
        <end position="80"/>
    </location>
</feature>
<evidence type="ECO:0000313" key="8">
    <source>
        <dbReference type="Proteomes" id="UP001470230"/>
    </source>
</evidence>
<evidence type="ECO:0000256" key="3">
    <source>
        <dbReference type="ARBA" id="ARBA00023163"/>
    </source>
</evidence>
<feature type="domain" description="Myb-like" evidence="5">
    <location>
        <begin position="30"/>
        <end position="76"/>
    </location>
</feature>
<keyword evidence="2" id="KW-0238">DNA-binding</keyword>
<dbReference type="PROSITE" id="PS50090">
    <property type="entry name" value="MYB_LIKE"/>
    <property type="match status" value="2"/>
</dbReference>
<keyword evidence="1" id="KW-0805">Transcription regulation</keyword>
<dbReference type="InterPro" id="IPR051575">
    <property type="entry name" value="Myb-like_DNA-bd"/>
</dbReference>
<sequence>MSISYLKQSLDTLFPIPYSNVKNNLLTRTRKKFTPEEDAKLRFLVDRQGPKKWDLIAREMPGRTSRQCRDRYKNYLVPGFFNGQWSEEEDELLLSMYLKHGSQWSKLSKFFKNRSANSLKNRWNYFVSKRLDKDDSKVDLNVDSSDEVQEENLQKNECTKTEIPLELSTNISIVPTLENEKKHYELNNNENNTIQQKSQQENNINVVDFQFDPQLFVDPIKMNDNIFIQNYDPNFSNLLDFDLCF</sequence>
<dbReference type="InterPro" id="IPR017930">
    <property type="entry name" value="Myb_dom"/>
</dbReference>
<dbReference type="Gene3D" id="1.10.10.60">
    <property type="entry name" value="Homeodomain-like"/>
    <property type="match status" value="2"/>
</dbReference>
<evidence type="ECO:0008006" key="9">
    <source>
        <dbReference type="Google" id="ProtNLM"/>
    </source>
</evidence>
<feature type="domain" description="HTH myb-type" evidence="6">
    <location>
        <begin position="83"/>
        <end position="131"/>
    </location>
</feature>
<reference evidence="7 8" key="1">
    <citation type="submission" date="2024-04" db="EMBL/GenBank/DDBJ databases">
        <title>Tritrichomonas musculus Genome.</title>
        <authorList>
            <person name="Alves-Ferreira E."/>
            <person name="Grigg M."/>
            <person name="Lorenzi H."/>
            <person name="Galac M."/>
        </authorList>
    </citation>
    <scope>NUCLEOTIDE SEQUENCE [LARGE SCALE GENOMIC DNA]</scope>
    <source>
        <strain evidence="7 8">EAF2021</strain>
    </source>
</reference>
<evidence type="ECO:0000259" key="5">
    <source>
        <dbReference type="PROSITE" id="PS50090"/>
    </source>
</evidence>
<accession>A0ABR2IL87</accession>
<evidence type="ECO:0000256" key="2">
    <source>
        <dbReference type="ARBA" id="ARBA00023125"/>
    </source>
</evidence>
<keyword evidence="8" id="KW-1185">Reference proteome</keyword>
<dbReference type="SUPFAM" id="SSF46689">
    <property type="entry name" value="Homeodomain-like"/>
    <property type="match status" value="1"/>
</dbReference>
<dbReference type="PROSITE" id="PS51294">
    <property type="entry name" value="HTH_MYB"/>
    <property type="match status" value="2"/>
</dbReference>
<dbReference type="InterPro" id="IPR001005">
    <property type="entry name" value="SANT/Myb"/>
</dbReference>
<evidence type="ECO:0000256" key="4">
    <source>
        <dbReference type="ARBA" id="ARBA00023242"/>
    </source>
</evidence>
<evidence type="ECO:0000256" key="1">
    <source>
        <dbReference type="ARBA" id="ARBA00023015"/>
    </source>
</evidence>
<dbReference type="Pfam" id="PF00249">
    <property type="entry name" value="Myb_DNA-binding"/>
    <property type="match status" value="2"/>
</dbReference>
<organism evidence="7 8">
    <name type="scientific">Tritrichomonas musculus</name>
    <dbReference type="NCBI Taxonomy" id="1915356"/>
    <lineage>
        <taxon>Eukaryota</taxon>
        <taxon>Metamonada</taxon>
        <taxon>Parabasalia</taxon>
        <taxon>Tritrichomonadida</taxon>
        <taxon>Tritrichomonadidae</taxon>
        <taxon>Tritrichomonas</taxon>
    </lineage>
</organism>